<organism evidence="3 4">
    <name type="scientific">Albugo candida</name>
    <dbReference type="NCBI Taxonomy" id="65357"/>
    <lineage>
        <taxon>Eukaryota</taxon>
        <taxon>Sar</taxon>
        <taxon>Stramenopiles</taxon>
        <taxon>Oomycota</taxon>
        <taxon>Peronosporomycetes</taxon>
        <taxon>Albuginales</taxon>
        <taxon>Albuginaceae</taxon>
        <taxon>Albugo</taxon>
    </lineage>
</organism>
<sequence length="107" mass="11966">MNISRLSATILASSMLLPFLCRGMENSDSGKNNLRSRDRGAVICTKKNRSHSKQSREGKSNGAKNDLLIQVLTCFRPKEELVKPDLPNDNPKLEIPQHSHQPQVTLD</sequence>
<protein>
    <recommendedName>
        <fullName evidence="5">RxLR effector protein</fullName>
    </recommendedName>
</protein>
<dbReference type="AlphaFoldDB" id="A0A024FUL2"/>
<dbReference type="EMBL" id="CAIX01000309">
    <property type="protein sequence ID" value="CCI10592.1"/>
    <property type="molecule type" value="Genomic_DNA"/>
</dbReference>
<keyword evidence="2" id="KW-0732">Signal</keyword>
<dbReference type="Proteomes" id="UP000053237">
    <property type="component" value="Unassembled WGS sequence"/>
</dbReference>
<reference evidence="3 4" key="1">
    <citation type="submission" date="2012-05" db="EMBL/GenBank/DDBJ databases">
        <title>Recombination and specialization in a pathogen metapopulation.</title>
        <authorList>
            <person name="Gardiner A."/>
            <person name="Kemen E."/>
            <person name="Schultz-Larsen T."/>
            <person name="MacLean D."/>
            <person name="Van Oosterhout C."/>
            <person name="Jones J.D.G."/>
        </authorList>
    </citation>
    <scope>NUCLEOTIDE SEQUENCE [LARGE SCALE GENOMIC DNA]</scope>
    <source>
        <strain evidence="3 4">Ac Nc2</strain>
    </source>
</reference>
<feature type="region of interest" description="Disordered" evidence="1">
    <location>
        <begin position="81"/>
        <end position="107"/>
    </location>
</feature>
<gene>
    <name evidence="3" type="ORF">BN9_108910</name>
</gene>
<evidence type="ECO:0000256" key="2">
    <source>
        <dbReference type="SAM" id="SignalP"/>
    </source>
</evidence>
<evidence type="ECO:0000313" key="3">
    <source>
        <dbReference type="EMBL" id="CCI10592.1"/>
    </source>
</evidence>
<feature type="chain" id="PRO_5001531896" description="RxLR effector protein" evidence="2">
    <location>
        <begin position="24"/>
        <end position="107"/>
    </location>
</feature>
<evidence type="ECO:0000256" key="1">
    <source>
        <dbReference type="SAM" id="MobiDB-lite"/>
    </source>
</evidence>
<evidence type="ECO:0008006" key="5">
    <source>
        <dbReference type="Google" id="ProtNLM"/>
    </source>
</evidence>
<accession>A0A024FUL2</accession>
<comment type="caution">
    <text evidence="3">The sequence shown here is derived from an EMBL/GenBank/DDBJ whole genome shotgun (WGS) entry which is preliminary data.</text>
</comment>
<keyword evidence="4" id="KW-1185">Reference proteome</keyword>
<evidence type="ECO:0000313" key="4">
    <source>
        <dbReference type="Proteomes" id="UP000053237"/>
    </source>
</evidence>
<feature type="signal peptide" evidence="2">
    <location>
        <begin position="1"/>
        <end position="23"/>
    </location>
</feature>
<proteinExistence type="predicted"/>
<feature type="region of interest" description="Disordered" evidence="1">
    <location>
        <begin position="27"/>
        <end position="64"/>
    </location>
</feature>
<name>A0A024FUL2_9STRA</name>
<dbReference type="InParanoid" id="A0A024FUL2"/>
<feature type="compositionally biased region" description="Polar residues" evidence="1">
    <location>
        <begin position="98"/>
        <end position="107"/>
    </location>
</feature>